<dbReference type="SMART" id="SM00225">
    <property type="entry name" value="BTB"/>
    <property type="match status" value="1"/>
</dbReference>
<sequence length="334" mass="38298">MQSQPSQIHLTFSLNVEILSRLAQWRIDSLTPNLCWKSNNFKMGVWTWRLQIKKCGPLHVWLFKEHSDHPSDQVPTVAFVLRVLHGPGLRQVVQSQAVNDKTFLTNEYHAWSVETAIHGKFVVEAEFIDMKCGSQAGDPFYFTLGKSIQPAAHQAALSCLSYMLDSGVHTDVTITTPSGSIGAHLAILATRSRVFQVMFSHDLRERKTFTIEMEDMSLESLKALLAYLYGSINRPAFHKHRMALLAASDKYDIEDLKQACEESLMEDINSDNVLERLHNAWMFHLPNLKKDCMRYLFEFGKIHDIRANFDQFLHSTDKELLIEMFQEGLNAVHF</sequence>
<feature type="domain" description="BTB" evidence="2">
    <location>
        <begin position="170"/>
        <end position="229"/>
    </location>
</feature>
<dbReference type="Gramene" id="EFJ36436">
    <property type="protein sequence ID" value="EFJ36436"/>
    <property type="gene ID" value="SELMODRAFT_78850"/>
</dbReference>
<dbReference type="InterPro" id="IPR000210">
    <property type="entry name" value="BTB/POZ_dom"/>
</dbReference>
<dbReference type="CDD" id="cd14733">
    <property type="entry name" value="BACK"/>
    <property type="match status" value="1"/>
</dbReference>
<dbReference type="SUPFAM" id="SSF54695">
    <property type="entry name" value="POZ domain"/>
    <property type="match status" value="1"/>
</dbReference>
<dbReference type="STRING" id="88036.D8QVD3"/>
<evidence type="ECO:0000313" key="3">
    <source>
        <dbReference type="EMBL" id="EFJ36436.1"/>
    </source>
</evidence>
<organism evidence="4">
    <name type="scientific">Selaginella moellendorffii</name>
    <name type="common">Spikemoss</name>
    <dbReference type="NCBI Taxonomy" id="88036"/>
    <lineage>
        <taxon>Eukaryota</taxon>
        <taxon>Viridiplantae</taxon>
        <taxon>Streptophyta</taxon>
        <taxon>Embryophyta</taxon>
        <taxon>Tracheophyta</taxon>
        <taxon>Lycopodiopsida</taxon>
        <taxon>Selaginellales</taxon>
        <taxon>Selaginellaceae</taxon>
        <taxon>Selaginella</taxon>
    </lineage>
</organism>
<dbReference type="AlphaFoldDB" id="D8QVD3"/>
<dbReference type="OMA" id="WNHRLPL"/>
<evidence type="ECO:0000256" key="1">
    <source>
        <dbReference type="ARBA" id="ARBA00004906"/>
    </source>
</evidence>
<dbReference type="FunCoup" id="D8QVD3">
    <property type="interactions" value="381"/>
</dbReference>
<reference evidence="3 4" key="1">
    <citation type="journal article" date="2011" name="Science">
        <title>The Selaginella genome identifies genetic changes associated with the evolution of vascular plants.</title>
        <authorList>
            <person name="Banks J.A."/>
            <person name="Nishiyama T."/>
            <person name="Hasebe M."/>
            <person name="Bowman J.L."/>
            <person name="Gribskov M."/>
            <person name="dePamphilis C."/>
            <person name="Albert V.A."/>
            <person name="Aono N."/>
            <person name="Aoyama T."/>
            <person name="Ambrose B.A."/>
            <person name="Ashton N.W."/>
            <person name="Axtell M.J."/>
            <person name="Barker E."/>
            <person name="Barker M.S."/>
            <person name="Bennetzen J.L."/>
            <person name="Bonawitz N.D."/>
            <person name="Chapple C."/>
            <person name="Cheng C."/>
            <person name="Correa L.G."/>
            <person name="Dacre M."/>
            <person name="DeBarry J."/>
            <person name="Dreyer I."/>
            <person name="Elias M."/>
            <person name="Engstrom E.M."/>
            <person name="Estelle M."/>
            <person name="Feng L."/>
            <person name="Finet C."/>
            <person name="Floyd S.K."/>
            <person name="Frommer W.B."/>
            <person name="Fujita T."/>
            <person name="Gramzow L."/>
            <person name="Gutensohn M."/>
            <person name="Harholt J."/>
            <person name="Hattori M."/>
            <person name="Heyl A."/>
            <person name="Hirai T."/>
            <person name="Hiwatashi Y."/>
            <person name="Ishikawa M."/>
            <person name="Iwata M."/>
            <person name="Karol K.G."/>
            <person name="Koehler B."/>
            <person name="Kolukisaoglu U."/>
            <person name="Kubo M."/>
            <person name="Kurata T."/>
            <person name="Lalonde S."/>
            <person name="Li K."/>
            <person name="Li Y."/>
            <person name="Litt A."/>
            <person name="Lyons E."/>
            <person name="Manning G."/>
            <person name="Maruyama T."/>
            <person name="Michael T.P."/>
            <person name="Mikami K."/>
            <person name="Miyazaki S."/>
            <person name="Morinaga S."/>
            <person name="Murata T."/>
            <person name="Mueller-Roeber B."/>
            <person name="Nelson D.R."/>
            <person name="Obara M."/>
            <person name="Oguri Y."/>
            <person name="Olmstead R.G."/>
            <person name="Onodera N."/>
            <person name="Petersen B.L."/>
            <person name="Pils B."/>
            <person name="Prigge M."/>
            <person name="Rensing S.A."/>
            <person name="Riano-Pachon D.M."/>
            <person name="Roberts A.W."/>
            <person name="Sato Y."/>
            <person name="Scheller H.V."/>
            <person name="Schulz B."/>
            <person name="Schulz C."/>
            <person name="Shakirov E.V."/>
            <person name="Shibagaki N."/>
            <person name="Shinohara N."/>
            <person name="Shippen D.E."/>
            <person name="Soerensen I."/>
            <person name="Sotooka R."/>
            <person name="Sugimoto N."/>
            <person name="Sugita M."/>
            <person name="Sumikawa N."/>
            <person name="Tanurdzic M."/>
            <person name="Theissen G."/>
            <person name="Ulvskov P."/>
            <person name="Wakazuki S."/>
            <person name="Weng J.K."/>
            <person name="Willats W.W."/>
            <person name="Wipf D."/>
            <person name="Wolf P.G."/>
            <person name="Yang L."/>
            <person name="Zimmer A.D."/>
            <person name="Zhu Q."/>
            <person name="Mitros T."/>
            <person name="Hellsten U."/>
            <person name="Loque D."/>
            <person name="Otillar R."/>
            <person name="Salamov A."/>
            <person name="Schmutz J."/>
            <person name="Shapiro H."/>
            <person name="Lindquist E."/>
            <person name="Lucas S."/>
            <person name="Rokhsar D."/>
            <person name="Grigoriev I.V."/>
        </authorList>
    </citation>
    <scope>NUCLEOTIDE SEQUENCE [LARGE SCALE GENOMIC DNA]</scope>
</reference>
<dbReference type="Pfam" id="PF00651">
    <property type="entry name" value="BTB"/>
    <property type="match status" value="1"/>
</dbReference>
<dbReference type="PANTHER" id="PTHR46672">
    <property type="entry name" value="OS08G0495500 PROTEIN-RELATED"/>
    <property type="match status" value="1"/>
</dbReference>
<gene>
    <name evidence="3" type="ORF">SELMODRAFT_78850</name>
</gene>
<protein>
    <recommendedName>
        <fullName evidence="2">BTB domain-containing protein</fullName>
    </recommendedName>
</protein>
<dbReference type="Proteomes" id="UP000001514">
    <property type="component" value="Unassembled WGS sequence"/>
</dbReference>
<dbReference type="HOGENOM" id="CLU_061287_0_0_1"/>
<dbReference type="EMBL" id="GL377567">
    <property type="protein sequence ID" value="EFJ36436.1"/>
    <property type="molecule type" value="Genomic_DNA"/>
</dbReference>
<proteinExistence type="predicted"/>
<dbReference type="InterPro" id="IPR011333">
    <property type="entry name" value="SKP1/BTB/POZ_sf"/>
</dbReference>
<dbReference type="KEGG" id="smo:SELMODRAFT_78850"/>
<dbReference type="InterPro" id="IPR044714">
    <property type="entry name" value="AtSIBP1-like"/>
</dbReference>
<keyword evidence="4" id="KW-1185">Reference proteome</keyword>
<dbReference type="Gene3D" id="3.30.710.10">
    <property type="entry name" value="Potassium Channel Kv1.1, Chain A"/>
    <property type="match status" value="1"/>
</dbReference>
<evidence type="ECO:0000313" key="4">
    <source>
        <dbReference type="Proteomes" id="UP000001514"/>
    </source>
</evidence>
<evidence type="ECO:0000259" key="2">
    <source>
        <dbReference type="PROSITE" id="PS50097"/>
    </source>
</evidence>
<dbReference type="InParanoid" id="D8QVD3"/>
<name>D8QVD3_SELML</name>
<comment type="pathway">
    <text evidence="1">Protein modification; protein ubiquitination.</text>
</comment>
<dbReference type="PANTHER" id="PTHR46672:SF1">
    <property type="entry name" value="OS08G0103600 PROTEIN"/>
    <property type="match status" value="1"/>
</dbReference>
<dbReference type="eggNOG" id="KOG1987">
    <property type="taxonomic scope" value="Eukaryota"/>
</dbReference>
<accession>D8QVD3</accession>
<dbReference type="PROSITE" id="PS50097">
    <property type="entry name" value="BTB"/>
    <property type="match status" value="1"/>
</dbReference>